<dbReference type="InterPro" id="IPR036390">
    <property type="entry name" value="WH_DNA-bd_sf"/>
</dbReference>
<gene>
    <name evidence="5" type="ORF">SAMN05421684_6885</name>
</gene>
<dbReference type="STRING" id="137265.SAMN05421684_6885"/>
<dbReference type="Proteomes" id="UP000199632">
    <property type="component" value="Unassembled WGS sequence"/>
</dbReference>
<evidence type="ECO:0000313" key="5">
    <source>
        <dbReference type="EMBL" id="SDZ59505.1"/>
    </source>
</evidence>
<evidence type="ECO:0000256" key="3">
    <source>
        <dbReference type="ARBA" id="ARBA00023163"/>
    </source>
</evidence>
<keyword evidence="2" id="KW-0238">DNA-binding</keyword>
<dbReference type="OrthoDB" id="3453230at2"/>
<dbReference type="PROSITE" id="PS50956">
    <property type="entry name" value="HTH_ASNC_2"/>
    <property type="match status" value="1"/>
</dbReference>
<name>A0A1H3UCD7_9ACTN</name>
<dbReference type="GO" id="GO:0043565">
    <property type="term" value="F:sequence-specific DNA binding"/>
    <property type="evidence" value="ECO:0007669"/>
    <property type="project" value="InterPro"/>
</dbReference>
<dbReference type="GO" id="GO:0005829">
    <property type="term" value="C:cytosol"/>
    <property type="evidence" value="ECO:0007669"/>
    <property type="project" value="TreeGrafter"/>
</dbReference>
<dbReference type="Pfam" id="PF13404">
    <property type="entry name" value="HTH_AsnC-type"/>
    <property type="match status" value="1"/>
</dbReference>
<dbReference type="PRINTS" id="PR00033">
    <property type="entry name" value="HTHASNC"/>
</dbReference>
<protein>
    <submittedName>
        <fullName evidence="5">Transcriptional regulator, AsnC family</fullName>
    </submittedName>
</protein>
<evidence type="ECO:0000256" key="1">
    <source>
        <dbReference type="ARBA" id="ARBA00023015"/>
    </source>
</evidence>
<dbReference type="CDD" id="cd00090">
    <property type="entry name" value="HTH_ARSR"/>
    <property type="match status" value="1"/>
</dbReference>
<keyword evidence="1" id="KW-0805">Transcription regulation</keyword>
<evidence type="ECO:0000256" key="2">
    <source>
        <dbReference type="ARBA" id="ARBA00023125"/>
    </source>
</evidence>
<reference evidence="6" key="1">
    <citation type="submission" date="2016-10" db="EMBL/GenBank/DDBJ databases">
        <authorList>
            <person name="Varghese N."/>
            <person name="Submissions S."/>
        </authorList>
    </citation>
    <scope>NUCLEOTIDE SEQUENCE [LARGE SCALE GENOMIC DNA]</scope>
    <source>
        <strain evidence="6">DSM 44718</strain>
    </source>
</reference>
<dbReference type="InterPro" id="IPR011008">
    <property type="entry name" value="Dimeric_a/b-barrel"/>
</dbReference>
<sequence length="168" mass="18708">MADEPTKALPRLEDLVPRQTDALDRRIIGFLQTDGRLSNTEIARRLKVTETTVRKRIKALVDDGLVNVVGIPHPSVAGLTVSAIIGIRVQLAKLHQVSDQLRSYPEVRYVGLAAGRYDIIVEAFFTDQEHVLEFVSGRLGDLEGVTAVENSLILKVVKFSYEWQVDVT</sequence>
<evidence type="ECO:0000313" key="6">
    <source>
        <dbReference type="Proteomes" id="UP000199632"/>
    </source>
</evidence>
<dbReference type="InterPro" id="IPR019888">
    <property type="entry name" value="Tscrpt_reg_AsnC-like"/>
</dbReference>
<dbReference type="AlphaFoldDB" id="A0A1H3UCD7"/>
<dbReference type="PANTHER" id="PTHR30154">
    <property type="entry name" value="LEUCINE-RESPONSIVE REGULATORY PROTEIN"/>
    <property type="match status" value="1"/>
</dbReference>
<dbReference type="InterPro" id="IPR036388">
    <property type="entry name" value="WH-like_DNA-bd_sf"/>
</dbReference>
<dbReference type="SMART" id="SM00344">
    <property type="entry name" value="HTH_ASNC"/>
    <property type="match status" value="1"/>
</dbReference>
<dbReference type="InterPro" id="IPR000485">
    <property type="entry name" value="AsnC-type_HTH_dom"/>
</dbReference>
<dbReference type="GO" id="GO:0043200">
    <property type="term" value="P:response to amino acid"/>
    <property type="evidence" value="ECO:0007669"/>
    <property type="project" value="TreeGrafter"/>
</dbReference>
<dbReference type="SUPFAM" id="SSF54909">
    <property type="entry name" value="Dimeric alpha+beta barrel"/>
    <property type="match status" value="1"/>
</dbReference>
<organism evidence="5 6">
    <name type="scientific">Asanoa ishikariensis</name>
    <dbReference type="NCBI Taxonomy" id="137265"/>
    <lineage>
        <taxon>Bacteria</taxon>
        <taxon>Bacillati</taxon>
        <taxon>Actinomycetota</taxon>
        <taxon>Actinomycetes</taxon>
        <taxon>Micromonosporales</taxon>
        <taxon>Micromonosporaceae</taxon>
        <taxon>Asanoa</taxon>
    </lineage>
</organism>
<dbReference type="PANTHER" id="PTHR30154:SF34">
    <property type="entry name" value="TRANSCRIPTIONAL REGULATOR AZLB"/>
    <property type="match status" value="1"/>
</dbReference>
<dbReference type="Gene3D" id="3.30.70.920">
    <property type="match status" value="1"/>
</dbReference>
<dbReference type="SUPFAM" id="SSF46785">
    <property type="entry name" value="Winged helix' DNA-binding domain"/>
    <property type="match status" value="1"/>
</dbReference>
<keyword evidence="6" id="KW-1185">Reference proteome</keyword>
<dbReference type="InterPro" id="IPR011991">
    <property type="entry name" value="ArsR-like_HTH"/>
</dbReference>
<feature type="domain" description="HTH asnC-type" evidence="4">
    <location>
        <begin position="21"/>
        <end position="80"/>
    </location>
</feature>
<dbReference type="Gene3D" id="1.10.10.10">
    <property type="entry name" value="Winged helix-like DNA-binding domain superfamily/Winged helix DNA-binding domain"/>
    <property type="match status" value="1"/>
</dbReference>
<keyword evidence="3" id="KW-0804">Transcription</keyword>
<dbReference type="EMBL" id="FNQB01000004">
    <property type="protein sequence ID" value="SDZ59505.1"/>
    <property type="molecule type" value="Genomic_DNA"/>
</dbReference>
<dbReference type="InterPro" id="IPR019887">
    <property type="entry name" value="Tscrpt_reg_AsnC/Lrp_C"/>
</dbReference>
<evidence type="ECO:0000259" key="4">
    <source>
        <dbReference type="PROSITE" id="PS50956"/>
    </source>
</evidence>
<accession>A0A1H3UCD7</accession>
<dbReference type="Pfam" id="PF01037">
    <property type="entry name" value="AsnC_trans_reg"/>
    <property type="match status" value="1"/>
</dbReference>
<proteinExistence type="predicted"/>
<dbReference type="RefSeq" id="WP_090801311.1">
    <property type="nucleotide sequence ID" value="NZ_BOND01000006.1"/>
</dbReference>